<sequence length="122" mass="13999">MLFRYHTKELIKKADVLKIVIQDDKEDHFPVIFRKAHDFTELVFGIFMTELEPNSHTYISFSMLDLSYQGVLTENRATPKTSLLIFVQKMIFMDGNCVPEDKSVGSAKYNGGVCRKGAFRLS</sequence>
<dbReference type="EMBL" id="KN123590">
    <property type="protein sequence ID" value="KFO24372.1"/>
    <property type="molecule type" value="Genomic_DNA"/>
</dbReference>
<reference evidence="2 3" key="1">
    <citation type="submission" date="2013-11" db="EMBL/GenBank/DDBJ databases">
        <title>The Damaraland mole rat (Fukomys damarensis) genome and evolution of African mole rats.</title>
        <authorList>
            <person name="Gladyshev V.N."/>
            <person name="Fang X."/>
        </authorList>
    </citation>
    <scope>NUCLEOTIDE SEQUENCE [LARGE SCALE GENOMIC DNA]</scope>
    <source>
        <tissue evidence="2">Liver</tissue>
    </source>
</reference>
<dbReference type="SMART" id="SM01373">
    <property type="entry name" value="MAGE"/>
    <property type="match status" value="1"/>
</dbReference>
<dbReference type="GO" id="GO:0005634">
    <property type="term" value="C:nucleus"/>
    <property type="evidence" value="ECO:0007669"/>
    <property type="project" value="TreeGrafter"/>
</dbReference>
<dbReference type="eggNOG" id="KOG4562">
    <property type="taxonomic scope" value="Eukaryota"/>
</dbReference>
<dbReference type="InterPro" id="IPR037445">
    <property type="entry name" value="MAGE"/>
</dbReference>
<dbReference type="Gene3D" id="1.10.10.1200">
    <property type="entry name" value="MAGE homology domain, winged helix WH1 motif"/>
    <property type="match status" value="1"/>
</dbReference>
<dbReference type="PROSITE" id="PS50838">
    <property type="entry name" value="MAGE"/>
    <property type="match status" value="1"/>
</dbReference>
<evidence type="ECO:0000259" key="1">
    <source>
        <dbReference type="PROSITE" id="PS50838"/>
    </source>
</evidence>
<protein>
    <submittedName>
        <fullName evidence="2">Melanoma-associated antigen C3</fullName>
    </submittedName>
</protein>
<evidence type="ECO:0000313" key="2">
    <source>
        <dbReference type="EMBL" id="KFO24372.1"/>
    </source>
</evidence>
<dbReference type="PANTHER" id="PTHR11736">
    <property type="entry name" value="MELANOMA-ASSOCIATED ANTIGEN MAGE ANTIGEN"/>
    <property type="match status" value="1"/>
</dbReference>
<organism evidence="2 3">
    <name type="scientific">Fukomys damarensis</name>
    <name type="common">Damaraland mole rat</name>
    <name type="synonym">Cryptomys damarensis</name>
    <dbReference type="NCBI Taxonomy" id="885580"/>
    <lineage>
        <taxon>Eukaryota</taxon>
        <taxon>Metazoa</taxon>
        <taxon>Chordata</taxon>
        <taxon>Craniata</taxon>
        <taxon>Vertebrata</taxon>
        <taxon>Euteleostomi</taxon>
        <taxon>Mammalia</taxon>
        <taxon>Eutheria</taxon>
        <taxon>Euarchontoglires</taxon>
        <taxon>Glires</taxon>
        <taxon>Rodentia</taxon>
        <taxon>Hystricomorpha</taxon>
        <taxon>Bathyergidae</taxon>
        <taxon>Fukomys</taxon>
    </lineage>
</organism>
<name>A0A091D068_FUKDA</name>
<gene>
    <name evidence="2" type="ORF">H920_14242</name>
</gene>
<proteinExistence type="predicted"/>
<dbReference type="Proteomes" id="UP000028990">
    <property type="component" value="Unassembled WGS sequence"/>
</dbReference>
<dbReference type="PANTHER" id="PTHR11736:SF14">
    <property type="entry name" value="NSE3 HOMOLOG, SMC5-SMC6 COMPLEX COMPONENT"/>
    <property type="match status" value="1"/>
</dbReference>
<keyword evidence="3" id="KW-1185">Reference proteome</keyword>
<feature type="domain" description="MAGE" evidence="1">
    <location>
        <begin position="1"/>
        <end position="101"/>
    </location>
</feature>
<dbReference type="InterPro" id="IPR041898">
    <property type="entry name" value="MAGE_WH1"/>
</dbReference>
<dbReference type="AlphaFoldDB" id="A0A091D068"/>
<dbReference type="InterPro" id="IPR002190">
    <property type="entry name" value="MHD_dom"/>
</dbReference>
<dbReference type="GO" id="GO:0000122">
    <property type="term" value="P:negative regulation of transcription by RNA polymerase II"/>
    <property type="evidence" value="ECO:0007669"/>
    <property type="project" value="TreeGrafter"/>
</dbReference>
<accession>A0A091D068</accession>
<evidence type="ECO:0000313" key="3">
    <source>
        <dbReference type="Proteomes" id="UP000028990"/>
    </source>
</evidence>